<dbReference type="InterPro" id="IPR010920">
    <property type="entry name" value="LSM_dom_sf"/>
</dbReference>
<evidence type="ECO:0000256" key="4">
    <source>
        <dbReference type="ARBA" id="ARBA00022989"/>
    </source>
</evidence>
<comment type="similarity">
    <text evidence="2">Belongs to the MscS (TC 1.A.23) family.</text>
</comment>
<dbReference type="Pfam" id="PF00924">
    <property type="entry name" value="MS_channel_2nd"/>
    <property type="match status" value="1"/>
</dbReference>
<dbReference type="PANTHER" id="PTHR30566:SF5">
    <property type="entry name" value="MECHANOSENSITIVE ION CHANNEL PROTEIN 1, MITOCHONDRIAL-RELATED"/>
    <property type="match status" value="1"/>
</dbReference>
<dbReference type="InterPro" id="IPR006685">
    <property type="entry name" value="MscS_channel_2nd"/>
</dbReference>
<feature type="domain" description="Mechanosensitive ion channel MscS" evidence="9">
    <location>
        <begin position="343"/>
        <end position="410"/>
    </location>
</feature>
<organism evidence="10 11">
    <name type="scientific">Lithospermum erythrorhizon</name>
    <name type="common">Purple gromwell</name>
    <name type="synonym">Lithospermum officinale var. erythrorhizon</name>
    <dbReference type="NCBI Taxonomy" id="34254"/>
    <lineage>
        <taxon>Eukaryota</taxon>
        <taxon>Viridiplantae</taxon>
        <taxon>Streptophyta</taxon>
        <taxon>Embryophyta</taxon>
        <taxon>Tracheophyta</taxon>
        <taxon>Spermatophyta</taxon>
        <taxon>Magnoliopsida</taxon>
        <taxon>eudicotyledons</taxon>
        <taxon>Gunneridae</taxon>
        <taxon>Pentapetalae</taxon>
        <taxon>asterids</taxon>
        <taxon>lamiids</taxon>
        <taxon>Boraginales</taxon>
        <taxon>Boraginaceae</taxon>
        <taxon>Boraginoideae</taxon>
        <taxon>Lithospermeae</taxon>
        <taxon>Lithospermum</taxon>
    </lineage>
</organism>
<evidence type="ECO:0000256" key="6">
    <source>
        <dbReference type="ARBA" id="ARBA00023136"/>
    </source>
</evidence>
<keyword evidence="3 8" id="KW-0812">Transmembrane</keyword>
<dbReference type="EMBL" id="BAABME010006892">
    <property type="protein sequence ID" value="GAA0169569.1"/>
    <property type="molecule type" value="Genomic_DNA"/>
</dbReference>
<dbReference type="Gene3D" id="1.10.287.1260">
    <property type="match status" value="1"/>
</dbReference>
<evidence type="ECO:0000313" key="11">
    <source>
        <dbReference type="Proteomes" id="UP001454036"/>
    </source>
</evidence>
<dbReference type="InterPro" id="IPR023408">
    <property type="entry name" value="MscS_beta-dom_sf"/>
</dbReference>
<comment type="caution">
    <text evidence="10">The sequence shown here is derived from an EMBL/GenBank/DDBJ whole genome shotgun (WGS) entry which is preliminary data.</text>
</comment>
<keyword evidence="7" id="KW-0407">Ion channel</keyword>
<accession>A0AAV3R112</accession>
<keyword evidence="6 8" id="KW-0472">Membrane</keyword>
<keyword evidence="5" id="KW-0406">Ion transport</keyword>
<evidence type="ECO:0000256" key="8">
    <source>
        <dbReference type="SAM" id="Phobius"/>
    </source>
</evidence>
<sequence length="513" mass="56285">MAASRRKLTGLGSMYLSSITRTQVDVRSSFTYILRNHYTNEPGKNGFRVLGGNVFCRNQLVSSLSREPHGCLRNGVSFSGIRPMTSFRGYASSTGGQGTPADINVQTPPDTGGVGATNGGFGESDWSSKFMEVWQSTVNYTGEKAKEVSDEMTPYVQLVLETHPYLRDVIFPISGTLFVTLMAWVVMPRILKKFHKYSEQGPAALLAGSSLGGPVPYEKSFWGALEDPIRYLVTFMAFSQIAVMVVPTVVASQYVMQVWRGAFVLSFLWFLQRWKTNVISRALVAKSLQGMDRYRLLTLDKFSSVGLFAIGVMAFAEACGVPLQSLLTVGGIGGVATAFAAKDILGNVLSGLSVQVSQPFSIGDTIKAGSMEGRVTEMGLTNTSLLTAERFPVIVPNSLFSSQVIVNKSRAQYLAMTSKIPLQADDLDKIPQITDAIKNMLNSNTNVFLEKEVPYCYLSHIERSYAELTLGCNVKYMRKDKFLDAEQEIRLHVVKIIKNHGASLGSTLQDNVQ</sequence>
<dbReference type="Proteomes" id="UP001454036">
    <property type="component" value="Unassembled WGS sequence"/>
</dbReference>
<evidence type="ECO:0000256" key="5">
    <source>
        <dbReference type="ARBA" id="ARBA00023065"/>
    </source>
</evidence>
<evidence type="ECO:0000256" key="3">
    <source>
        <dbReference type="ARBA" id="ARBA00022692"/>
    </source>
</evidence>
<protein>
    <submittedName>
        <fullName evidence="10">Ion channel</fullName>
    </submittedName>
</protein>
<dbReference type="Gene3D" id="2.30.30.60">
    <property type="match status" value="1"/>
</dbReference>
<evidence type="ECO:0000313" key="10">
    <source>
        <dbReference type="EMBL" id="GAA0169569.1"/>
    </source>
</evidence>
<dbReference type="GO" id="GO:0034220">
    <property type="term" value="P:monoatomic ion transmembrane transport"/>
    <property type="evidence" value="ECO:0007669"/>
    <property type="project" value="UniProtKB-KW"/>
</dbReference>
<keyword evidence="11" id="KW-1185">Reference proteome</keyword>
<dbReference type="PANTHER" id="PTHR30566">
    <property type="entry name" value="YNAI-RELATED MECHANOSENSITIVE ION CHANNEL"/>
    <property type="match status" value="1"/>
</dbReference>
<gene>
    <name evidence="10" type="ORF">LIER_24020</name>
</gene>
<dbReference type="SUPFAM" id="SSF82861">
    <property type="entry name" value="Mechanosensitive channel protein MscS (YggB), transmembrane region"/>
    <property type="match status" value="1"/>
</dbReference>
<proteinExistence type="inferred from homology"/>
<comment type="subcellular location">
    <subcellularLocation>
        <location evidence="1">Membrane</location>
        <topology evidence="1">Multi-pass membrane protein</topology>
    </subcellularLocation>
</comment>
<evidence type="ECO:0000259" key="9">
    <source>
        <dbReference type="Pfam" id="PF00924"/>
    </source>
</evidence>
<evidence type="ECO:0000256" key="1">
    <source>
        <dbReference type="ARBA" id="ARBA00004141"/>
    </source>
</evidence>
<reference evidence="10 11" key="1">
    <citation type="submission" date="2024-01" db="EMBL/GenBank/DDBJ databases">
        <title>The complete chloroplast genome sequence of Lithospermum erythrorhizon: insights into the phylogenetic relationship among Boraginaceae species and the maternal lineages of purple gromwells.</title>
        <authorList>
            <person name="Okada T."/>
            <person name="Watanabe K."/>
        </authorList>
    </citation>
    <scope>NUCLEOTIDE SEQUENCE [LARGE SCALE GENOMIC DNA]</scope>
</reference>
<feature type="transmembrane region" description="Helical" evidence="8">
    <location>
        <begin position="229"/>
        <end position="248"/>
    </location>
</feature>
<dbReference type="AlphaFoldDB" id="A0AAV3R112"/>
<evidence type="ECO:0000256" key="2">
    <source>
        <dbReference type="ARBA" id="ARBA00008017"/>
    </source>
</evidence>
<dbReference type="SUPFAM" id="SSF50182">
    <property type="entry name" value="Sm-like ribonucleoproteins"/>
    <property type="match status" value="1"/>
</dbReference>
<keyword evidence="4 8" id="KW-1133">Transmembrane helix</keyword>
<dbReference type="InterPro" id="IPR011014">
    <property type="entry name" value="MscS_channel_TM-2"/>
</dbReference>
<keyword evidence="5" id="KW-0813">Transport</keyword>
<feature type="transmembrane region" description="Helical" evidence="8">
    <location>
        <begin position="169"/>
        <end position="187"/>
    </location>
</feature>
<dbReference type="GO" id="GO:0016020">
    <property type="term" value="C:membrane"/>
    <property type="evidence" value="ECO:0007669"/>
    <property type="project" value="UniProtKB-SubCell"/>
</dbReference>
<evidence type="ECO:0000256" key="7">
    <source>
        <dbReference type="ARBA" id="ARBA00023303"/>
    </source>
</evidence>
<feature type="transmembrane region" description="Helical" evidence="8">
    <location>
        <begin position="296"/>
        <end position="316"/>
    </location>
</feature>
<name>A0AAV3R112_LITER</name>